<dbReference type="Proteomes" id="UP000637628">
    <property type="component" value="Unassembled WGS sequence"/>
</dbReference>
<evidence type="ECO:0000256" key="14">
    <source>
        <dbReference type="ARBA" id="ARBA00039401"/>
    </source>
</evidence>
<dbReference type="SMART" id="SM00091">
    <property type="entry name" value="PAS"/>
    <property type="match status" value="2"/>
</dbReference>
<dbReference type="InterPro" id="IPR003661">
    <property type="entry name" value="HisK_dim/P_dom"/>
</dbReference>
<dbReference type="EMBL" id="BOML01000089">
    <property type="protein sequence ID" value="GIE07783.1"/>
    <property type="molecule type" value="Genomic_DNA"/>
</dbReference>
<evidence type="ECO:0000256" key="12">
    <source>
        <dbReference type="ARBA" id="ARBA00023012"/>
    </source>
</evidence>
<evidence type="ECO:0000259" key="17">
    <source>
        <dbReference type="PROSITE" id="PS50113"/>
    </source>
</evidence>
<dbReference type="EC" id="2.7.13.3" evidence="4"/>
<dbReference type="InterPro" id="IPR036890">
    <property type="entry name" value="HATPase_C_sf"/>
</dbReference>
<dbReference type="Gene3D" id="1.10.287.130">
    <property type="match status" value="1"/>
</dbReference>
<dbReference type="RefSeq" id="WP_203735618.1">
    <property type="nucleotide sequence ID" value="NZ_BAAATX010000047.1"/>
</dbReference>
<evidence type="ECO:0000256" key="7">
    <source>
        <dbReference type="ARBA" id="ARBA00022692"/>
    </source>
</evidence>
<keyword evidence="6" id="KW-0808">Transferase</keyword>
<evidence type="ECO:0000313" key="18">
    <source>
        <dbReference type="EMBL" id="GIE07783.1"/>
    </source>
</evidence>
<evidence type="ECO:0000256" key="1">
    <source>
        <dbReference type="ARBA" id="ARBA00000085"/>
    </source>
</evidence>
<dbReference type="SMART" id="SM00387">
    <property type="entry name" value="HATPase_c"/>
    <property type="match status" value="1"/>
</dbReference>
<comment type="subcellular location">
    <subcellularLocation>
        <location evidence="3">Cell membrane</location>
    </subcellularLocation>
    <subcellularLocation>
        <location evidence="2">Membrane</location>
        <topology evidence="2">Multi-pass membrane protein</topology>
    </subcellularLocation>
</comment>
<evidence type="ECO:0000256" key="5">
    <source>
        <dbReference type="ARBA" id="ARBA00022553"/>
    </source>
</evidence>
<gene>
    <name evidence="18" type="ORF">Adu01nite_91330</name>
</gene>
<feature type="coiled-coil region" evidence="15">
    <location>
        <begin position="147"/>
        <end position="174"/>
    </location>
</feature>
<evidence type="ECO:0000256" key="6">
    <source>
        <dbReference type="ARBA" id="ARBA00022679"/>
    </source>
</evidence>
<keyword evidence="13" id="KW-0472">Membrane</keyword>
<dbReference type="Pfam" id="PF00989">
    <property type="entry name" value="PAS"/>
    <property type="match status" value="1"/>
</dbReference>
<evidence type="ECO:0000259" key="16">
    <source>
        <dbReference type="PROSITE" id="PS50109"/>
    </source>
</evidence>
<dbReference type="InterPro" id="IPR029016">
    <property type="entry name" value="GAF-like_dom_sf"/>
</dbReference>
<dbReference type="InterPro" id="IPR003594">
    <property type="entry name" value="HATPase_dom"/>
</dbReference>
<evidence type="ECO:0000256" key="15">
    <source>
        <dbReference type="SAM" id="Coils"/>
    </source>
</evidence>
<dbReference type="Pfam" id="PF08448">
    <property type="entry name" value="PAS_4"/>
    <property type="match status" value="1"/>
</dbReference>
<evidence type="ECO:0000256" key="10">
    <source>
        <dbReference type="ARBA" id="ARBA00022840"/>
    </source>
</evidence>
<accession>A0ABQ3ZD68</accession>
<dbReference type="InterPro" id="IPR004358">
    <property type="entry name" value="Sig_transdc_His_kin-like_C"/>
</dbReference>
<dbReference type="InterPro" id="IPR050351">
    <property type="entry name" value="BphY/WalK/GraS-like"/>
</dbReference>
<keyword evidence="9" id="KW-0418">Kinase</keyword>
<dbReference type="InterPro" id="IPR005467">
    <property type="entry name" value="His_kinase_dom"/>
</dbReference>
<keyword evidence="11" id="KW-1133">Transmembrane helix</keyword>
<feature type="domain" description="PAC" evidence="17">
    <location>
        <begin position="101"/>
        <end position="156"/>
    </location>
</feature>
<dbReference type="SUPFAM" id="SSF47384">
    <property type="entry name" value="Homodimeric domain of signal transducing histidine kinase"/>
    <property type="match status" value="1"/>
</dbReference>
<name>A0ABQ3ZD68_9ACTN</name>
<keyword evidence="5" id="KW-0597">Phosphoprotein</keyword>
<dbReference type="CDD" id="cd00082">
    <property type="entry name" value="HisKA"/>
    <property type="match status" value="1"/>
</dbReference>
<dbReference type="SUPFAM" id="SSF55874">
    <property type="entry name" value="ATPase domain of HSP90 chaperone/DNA topoisomerase II/histidine kinase"/>
    <property type="match status" value="1"/>
</dbReference>
<protein>
    <recommendedName>
        <fullName evidence="14">Sensor-like histidine kinase SenX3</fullName>
        <ecNumber evidence="4">2.7.13.3</ecNumber>
    </recommendedName>
</protein>
<dbReference type="InterPro" id="IPR035965">
    <property type="entry name" value="PAS-like_dom_sf"/>
</dbReference>
<keyword evidence="10" id="KW-0067">ATP-binding</keyword>
<dbReference type="InterPro" id="IPR013767">
    <property type="entry name" value="PAS_fold"/>
</dbReference>
<comment type="catalytic activity">
    <reaction evidence="1">
        <text>ATP + protein L-histidine = ADP + protein N-phospho-L-histidine.</text>
        <dbReference type="EC" id="2.7.13.3"/>
    </reaction>
</comment>
<dbReference type="Pfam" id="PF02518">
    <property type="entry name" value="HATPase_c"/>
    <property type="match status" value="1"/>
</dbReference>
<sequence>MTESPGYVWAMDFDATDTRVNFQTLFESAPGLYLVLDPELRIVAVSDNYLRATMTKRHEILGRNLFEVFPDNPDDPEATGVANLQASLGRVIRRQVPDTMAVQKYDVARPDGGGFEVRYWSPRNTPVLGHDGQLTHIIHQVEDVTELVMLQQQDDRAQQQTAELQARTERMQAEILRRSDELHQANRFLATLLDNLDVGVAAMNAQGEWTVFNQALRELYDVPEDWAPQLVAQRLADLTFKPDGAPLPLEESPLMRALRGEHVRAADVLVQAPDQHERTFVAHAQPITTSDGRRLGAVAALHDVTAMRRAERFRACEQQVTRILSTAPTVEDAAPDVLQAVADTLGWPHAELWLIDSLNDTLHLVAAYSAPRSRLDGPVGGTVDKGVGITGTVWATGQPLWVPDITASAHLATEESLARAQACDHLGIRTVLAVPVRDGDTVLGVLTCYADTPEHDQDLLAMLLGSIASQIGLFVATRRAADLRGQLSRTRDDFLTLVGHKLRTPLAIIASNASLLTDEPHAAADDVRLMLQTINRNAGSLCDLVDDLLELAGLESGHLALTVTALDLADVVAAAIVAAGPAAAANAVRLHTDLPDHLAMHGDAARLRQLVDNLISNAIKYSPGGGDVHLHLRDEAGVAELRVSDRGIGIPSADHHQLFGRFYRASNVAHQGIPGTGLGLALARTIAELHHGTITLDTAHQPGTSLLLRLPGHTATPKR</sequence>
<feature type="domain" description="Histidine kinase" evidence="16">
    <location>
        <begin position="497"/>
        <end position="714"/>
    </location>
</feature>
<dbReference type="SUPFAM" id="SSF55781">
    <property type="entry name" value="GAF domain-like"/>
    <property type="match status" value="1"/>
</dbReference>
<dbReference type="InterPro" id="IPR003018">
    <property type="entry name" value="GAF"/>
</dbReference>
<dbReference type="PROSITE" id="PS50113">
    <property type="entry name" value="PAC"/>
    <property type="match status" value="1"/>
</dbReference>
<evidence type="ECO:0000256" key="2">
    <source>
        <dbReference type="ARBA" id="ARBA00004141"/>
    </source>
</evidence>
<comment type="caution">
    <text evidence="18">The sequence shown here is derived from an EMBL/GenBank/DDBJ whole genome shotgun (WGS) entry which is preliminary data.</text>
</comment>
<evidence type="ECO:0000313" key="19">
    <source>
        <dbReference type="Proteomes" id="UP000637628"/>
    </source>
</evidence>
<proteinExistence type="predicted"/>
<dbReference type="PROSITE" id="PS50109">
    <property type="entry name" value="HIS_KIN"/>
    <property type="match status" value="1"/>
</dbReference>
<dbReference type="SMART" id="SM00388">
    <property type="entry name" value="HisKA"/>
    <property type="match status" value="1"/>
</dbReference>
<dbReference type="SMART" id="SM00065">
    <property type="entry name" value="GAF"/>
    <property type="match status" value="1"/>
</dbReference>
<dbReference type="NCBIfam" id="TIGR00229">
    <property type="entry name" value="sensory_box"/>
    <property type="match status" value="1"/>
</dbReference>
<evidence type="ECO:0000256" key="9">
    <source>
        <dbReference type="ARBA" id="ARBA00022777"/>
    </source>
</evidence>
<dbReference type="SUPFAM" id="SSF55785">
    <property type="entry name" value="PYP-like sensor domain (PAS domain)"/>
    <property type="match status" value="2"/>
</dbReference>
<dbReference type="PANTHER" id="PTHR42878:SF7">
    <property type="entry name" value="SENSOR HISTIDINE KINASE GLRK"/>
    <property type="match status" value="1"/>
</dbReference>
<evidence type="ECO:0000256" key="4">
    <source>
        <dbReference type="ARBA" id="ARBA00012438"/>
    </source>
</evidence>
<dbReference type="InterPro" id="IPR013656">
    <property type="entry name" value="PAS_4"/>
</dbReference>
<evidence type="ECO:0000256" key="8">
    <source>
        <dbReference type="ARBA" id="ARBA00022741"/>
    </source>
</evidence>
<keyword evidence="12" id="KW-0902">Two-component regulatory system</keyword>
<dbReference type="PRINTS" id="PR00344">
    <property type="entry name" value="BCTRLSENSOR"/>
</dbReference>
<organism evidence="18 19">
    <name type="scientific">Paractinoplanes durhamensis</name>
    <dbReference type="NCBI Taxonomy" id="113563"/>
    <lineage>
        <taxon>Bacteria</taxon>
        <taxon>Bacillati</taxon>
        <taxon>Actinomycetota</taxon>
        <taxon>Actinomycetes</taxon>
        <taxon>Micromonosporales</taxon>
        <taxon>Micromonosporaceae</taxon>
        <taxon>Paractinoplanes</taxon>
    </lineage>
</organism>
<dbReference type="Gene3D" id="3.30.450.40">
    <property type="match status" value="1"/>
</dbReference>
<keyword evidence="8" id="KW-0547">Nucleotide-binding</keyword>
<dbReference type="InterPro" id="IPR000014">
    <property type="entry name" value="PAS"/>
</dbReference>
<dbReference type="CDD" id="cd00130">
    <property type="entry name" value="PAS"/>
    <property type="match status" value="1"/>
</dbReference>
<dbReference type="InterPro" id="IPR000700">
    <property type="entry name" value="PAS-assoc_C"/>
</dbReference>
<dbReference type="PANTHER" id="PTHR42878">
    <property type="entry name" value="TWO-COMPONENT HISTIDINE KINASE"/>
    <property type="match status" value="1"/>
</dbReference>
<dbReference type="CDD" id="cd00075">
    <property type="entry name" value="HATPase"/>
    <property type="match status" value="1"/>
</dbReference>
<keyword evidence="19" id="KW-1185">Reference proteome</keyword>
<dbReference type="InterPro" id="IPR036097">
    <property type="entry name" value="HisK_dim/P_sf"/>
</dbReference>
<keyword evidence="15" id="KW-0175">Coiled coil</keyword>
<evidence type="ECO:0000256" key="3">
    <source>
        <dbReference type="ARBA" id="ARBA00004236"/>
    </source>
</evidence>
<dbReference type="Gene3D" id="3.30.450.20">
    <property type="entry name" value="PAS domain"/>
    <property type="match status" value="2"/>
</dbReference>
<evidence type="ECO:0000256" key="11">
    <source>
        <dbReference type="ARBA" id="ARBA00022989"/>
    </source>
</evidence>
<dbReference type="Gene3D" id="3.30.565.10">
    <property type="entry name" value="Histidine kinase-like ATPase, C-terminal domain"/>
    <property type="match status" value="1"/>
</dbReference>
<dbReference type="Pfam" id="PF01590">
    <property type="entry name" value="GAF"/>
    <property type="match status" value="1"/>
</dbReference>
<reference evidence="18 19" key="1">
    <citation type="submission" date="2021-01" db="EMBL/GenBank/DDBJ databases">
        <title>Whole genome shotgun sequence of Actinoplanes durhamensis NBRC 14914.</title>
        <authorList>
            <person name="Komaki H."/>
            <person name="Tamura T."/>
        </authorList>
    </citation>
    <scope>NUCLEOTIDE SEQUENCE [LARGE SCALE GENOMIC DNA]</scope>
    <source>
        <strain evidence="18 19">NBRC 14914</strain>
    </source>
</reference>
<dbReference type="Pfam" id="PF00512">
    <property type="entry name" value="HisKA"/>
    <property type="match status" value="1"/>
</dbReference>
<evidence type="ECO:0000256" key="13">
    <source>
        <dbReference type="ARBA" id="ARBA00023136"/>
    </source>
</evidence>
<keyword evidence="7" id="KW-0812">Transmembrane</keyword>